<organism evidence="2 3">
    <name type="scientific">Chionoecetes opilio</name>
    <name type="common">Atlantic snow crab</name>
    <name type="synonym">Cancer opilio</name>
    <dbReference type="NCBI Taxonomy" id="41210"/>
    <lineage>
        <taxon>Eukaryota</taxon>
        <taxon>Metazoa</taxon>
        <taxon>Ecdysozoa</taxon>
        <taxon>Arthropoda</taxon>
        <taxon>Crustacea</taxon>
        <taxon>Multicrustacea</taxon>
        <taxon>Malacostraca</taxon>
        <taxon>Eumalacostraca</taxon>
        <taxon>Eucarida</taxon>
        <taxon>Decapoda</taxon>
        <taxon>Pleocyemata</taxon>
        <taxon>Brachyura</taxon>
        <taxon>Eubrachyura</taxon>
        <taxon>Majoidea</taxon>
        <taxon>Majidae</taxon>
        <taxon>Chionoecetes</taxon>
    </lineage>
</organism>
<dbReference type="Proteomes" id="UP000770661">
    <property type="component" value="Unassembled WGS sequence"/>
</dbReference>
<evidence type="ECO:0000313" key="2">
    <source>
        <dbReference type="EMBL" id="KAG0730253.1"/>
    </source>
</evidence>
<proteinExistence type="predicted"/>
<dbReference type="EMBL" id="JACEEZ010000340">
    <property type="protein sequence ID" value="KAG0730253.1"/>
    <property type="molecule type" value="Genomic_DNA"/>
</dbReference>
<evidence type="ECO:0000313" key="3">
    <source>
        <dbReference type="Proteomes" id="UP000770661"/>
    </source>
</evidence>
<protein>
    <submittedName>
        <fullName evidence="2">Uncharacterized protein</fullName>
    </submittedName>
</protein>
<comment type="caution">
    <text evidence="2">The sequence shown here is derived from an EMBL/GenBank/DDBJ whole genome shotgun (WGS) entry which is preliminary data.</text>
</comment>
<gene>
    <name evidence="2" type="ORF">GWK47_028629</name>
</gene>
<feature type="compositionally biased region" description="Basic and acidic residues" evidence="1">
    <location>
        <begin position="1"/>
        <end position="10"/>
    </location>
</feature>
<evidence type="ECO:0000256" key="1">
    <source>
        <dbReference type="SAM" id="MobiDB-lite"/>
    </source>
</evidence>
<accession>A0A8J4YKZ9</accession>
<dbReference type="AlphaFoldDB" id="A0A8J4YKZ9"/>
<sequence length="177" mass="19665">MSTAELKDGVTTDPFEENQYESRRADGLKRLKSTAVPTKFVFIKSRPMSRKPPKIRPLACTEPIDPPAKLIHAEHSYTRFTADDNQQTLQSLSDEAAVRGGGARVWPLPRAVGEQPGAGHAACVSCKRHTDLVRRDAAAGLQRREKLVLQSLQTINRLGSGLYLVKKTQVRRGRRPL</sequence>
<keyword evidence="3" id="KW-1185">Reference proteome</keyword>
<dbReference type="OrthoDB" id="6611034at2759"/>
<feature type="region of interest" description="Disordered" evidence="1">
    <location>
        <begin position="1"/>
        <end position="26"/>
    </location>
</feature>
<name>A0A8J4YKZ9_CHIOP</name>
<reference evidence="2" key="1">
    <citation type="submission" date="2020-07" db="EMBL/GenBank/DDBJ databases">
        <title>The High-quality genome of the commercially important snow crab, Chionoecetes opilio.</title>
        <authorList>
            <person name="Jeong J.-H."/>
            <person name="Ryu S."/>
        </authorList>
    </citation>
    <scope>NUCLEOTIDE SEQUENCE</scope>
    <source>
        <strain evidence="2">MADBK_172401_WGS</strain>
        <tissue evidence="2">Digestive gland</tissue>
    </source>
</reference>